<dbReference type="InterPro" id="IPR016732">
    <property type="entry name" value="UCP018688"/>
</dbReference>
<comment type="caution">
    <text evidence="2">The sequence shown here is derived from an EMBL/GenBank/DDBJ whole genome shotgun (WGS) entry which is preliminary data.</text>
</comment>
<evidence type="ECO:0000313" key="3">
    <source>
        <dbReference type="Proteomes" id="UP000823921"/>
    </source>
</evidence>
<accession>A0A9D2SAF0</accession>
<dbReference type="Proteomes" id="UP000823921">
    <property type="component" value="Unassembled WGS sequence"/>
</dbReference>
<organism evidence="2 3">
    <name type="scientific">Candidatus Flavonifractor intestinigallinarum</name>
    <dbReference type="NCBI Taxonomy" id="2838586"/>
    <lineage>
        <taxon>Bacteria</taxon>
        <taxon>Bacillati</taxon>
        <taxon>Bacillota</taxon>
        <taxon>Clostridia</taxon>
        <taxon>Eubacteriales</taxon>
        <taxon>Oscillospiraceae</taxon>
        <taxon>Flavonifractor</taxon>
    </lineage>
</organism>
<dbReference type="EMBL" id="DWXO01000047">
    <property type="protein sequence ID" value="HJB80252.1"/>
    <property type="molecule type" value="Genomic_DNA"/>
</dbReference>
<dbReference type="PANTHER" id="PTHR41373">
    <property type="entry name" value="DUF2156 DOMAIN-CONTAINING PROTEIN"/>
    <property type="match status" value="1"/>
</dbReference>
<evidence type="ECO:0000313" key="2">
    <source>
        <dbReference type="EMBL" id="HJB80252.1"/>
    </source>
</evidence>
<dbReference type="PANTHER" id="PTHR41373:SF1">
    <property type="entry name" value="PHOSPHATIDYLGLYCEROL LYSYLTRANSFERASE C-TERMINAL DOMAIN-CONTAINING PROTEIN"/>
    <property type="match status" value="1"/>
</dbReference>
<reference evidence="2" key="1">
    <citation type="journal article" date="2021" name="PeerJ">
        <title>Extensive microbial diversity within the chicken gut microbiome revealed by metagenomics and culture.</title>
        <authorList>
            <person name="Gilroy R."/>
            <person name="Ravi A."/>
            <person name="Getino M."/>
            <person name="Pursley I."/>
            <person name="Horton D.L."/>
            <person name="Alikhan N.F."/>
            <person name="Baker D."/>
            <person name="Gharbi K."/>
            <person name="Hall N."/>
            <person name="Watson M."/>
            <person name="Adriaenssens E.M."/>
            <person name="Foster-Nyarko E."/>
            <person name="Jarju S."/>
            <person name="Secka A."/>
            <person name="Antonio M."/>
            <person name="Oren A."/>
            <person name="Chaudhuri R.R."/>
            <person name="La Ragione R."/>
            <person name="Hildebrand F."/>
            <person name="Pallen M.J."/>
        </authorList>
    </citation>
    <scope>NUCLEOTIDE SEQUENCE</scope>
    <source>
        <strain evidence="2">CHK192-8294</strain>
    </source>
</reference>
<proteinExistence type="predicted"/>
<dbReference type="InterPro" id="IPR024320">
    <property type="entry name" value="LPG_synthase_C"/>
</dbReference>
<dbReference type="SUPFAM" id="SSF55729">
    <property type="entry name" value="Acyl-CoA N-acyltransferases (Nat)"/>
    <property type="match status" value="2"/>
</dbReference>
<sequence>MQFKQLTMDQISLVQPYFRQMRSRTCDFTVGGMFMWRNYYHMEYAVVDGTFYSRLHDQDGQVYYNLPLGETVAHGIGALRKLTEGGPLKFCTVPECYLEEVQSLCPRCAVSEQTDFADYLYLASDLAQLGGKRYSGQRNQISQFKRAVEGWSFDPLTAGNLGAVEEFFTHTYLSGAGAGSTEQEENRRVLEVLQNLDRYGMVGGVLTADGAIVGFSLGEIVNDTLFTHIEKADRNCKGAYQMLVNQFAAAYGSGDVTYINREEDMGDPGLRRAKQAYHPVELLKKYVVEIM</sequence>
<feature type="domain" description="Phosphatidylglycerol lysyltransferase C-terminal" evidence="1">
    <location>
        <begin position="19"/>
        <end position="288"/>
    </location>
</feature>
<dbReference type="Pfam" id="PF09924">
    <property type="entry name" value="LPG_synthase_C"/>
    <property type="match status" value="1"/>
</dbReference>
<protein>
    <submittedName>
        <fullName evidence="2">DUF2156 domain-containing protein</fullName>
    </submittedName>
</protein>
<gene>
    <name evidence="2" type="ORF">H9712_04655</name>
</gene>
<name>A0A9D2SAF0_9FIRM</name>
<reference evidence="2" key="2">
    <citation type="submission" date="2021-04" db="EMBL/GenBank/DDBJ databases">
        <authorList>
            <person name="Gilroy R."/>
        </authorList>
    </citation>
    <scope>NUCLEOTIDE SEQUENCE</scope>
    <source>
        <strain evidence="2">CHK192-8294</strain>
    </source>
</reference>
<dbReference type="AlphaFoldDB" id="A0A9D2SAF0"/>
<evidence type="ECO:0000259" key="1">
    <source>
        <dbReference type="Pfam" id="PF09924"/>
    </source>
</evidence>
<dbReference type="Gene3D" id="3.40.630.30">
    <property type="match status" value="1"/>
</dbReference>
<dbReference type="PIRSF" id="PIRSF018688">
    <property type="entry name" value="UCP018688"/>
    <property type="match status" value="1"/>
</dbReference>
<dbReference type="InterPro" id="IPR016181">
    <property type="entry name" value="Acyl_CoA_acyltransferase"/>
</dbReference>